<feature type="domain" description="RGS" evidence="3">
    <location>
        <begin position="379"/>
        <end position="496"/>
    </location>
</feature>
<dbReference type="CDD" id="cd07440">
    <property type="entry name" value="RGS"/>
    <property type="match status" value="1"/>
</dbReference>
<feature type="region of interest" description="Disordered" evidence="1">
    <location>
        <begin position="158"/>
        <end position="179"/>
    </location>
</feature>
<dbReference type="EMBL" id="JAOPGA020001893">
    <property type="protein sequence ID" value="KAL0491958.1"/>
    <property type="molecule type" value="Genomic_DNA"/>
</dbReference>
<keyword evidence="2" id="KW-0472">Membrane</keyword>
<dbReference type="SMART" id="SM00315">
    <property type="entry name" value="RGS"/>
    <property type="match status" value="1"/>
</dbReference>
<evidence type="ECO:0000256" key="1">
    <source>
        <dbReference type="SAM" id="MobiDB-lite"/>
    </source>
</evidence>
<dbReference type="PANTHER" id="PTHR10845">
    <property type="entry name" value="REGULATOR OF G PROTEIN SIGNALING"/>
    <property type="match status" value="1"/>
</dbReference>
<feature type="transmembrane region" description="Helical" evidence="2">
    <location>
        <begin position="108"/>
        <end position="132"/>
    </location>
</feature>
<dbReference type="InterPro" id="IPR044926">
    <property type="entry name" value="RGS_subdomain_2"/>
</dbReference>
<feature type="transmembrane region" description="Helical" evidence="2">
    <location>
        <begin position="317"/>
        <end position="337"/>
    </location>
</feature>
<name>A0AAW2ZQ22_9EUKA</name>
<keyword evidence="2" id="KW-1133">Transmembrane helix</keyword>
<feature type="transmembrane region" description="Helical" evidence="2">
    <location>
        <begin position="249"/>
        <end position="272"/>
    </location>
</feature>
<keyword evidence="2" id="KW-0812">Transmembrane</keyword>
<feature type="transmembrane region" description="Helical" evidence="2">
    <location>
        <begin position="204"/>
        <end position="229"/>
    </location>
</feature>
<dbReference type="PANTHER" id="PTHR10845:SF192">
    <property type="entry name" value="DOUBLE HIT, ISOFORM B"/>
    <property type="match status" value="1"/>
</dbReference>
<dbReference type="SUPFAM" id="SSF48097">
    <property type="entry name" value="Regulator of G-protein signaling, RGS"/>
    <property type="match status" value="1"/>
</dbReference>
<organism evidence="4 5">
    <name type="scientific">Acrasis kona</name>
    <dbReference type="NCBI Taxonomy" id="1008807"/>
    <lineage>
        <taxon>Eukaryota</taxon>
        <taxon>Discoba</taxon>
        <taxon>Heterolobosea</taxon>
        <taxon>Tetramitia</taxon>
        <taxon>Eutetramitia</taxon>
        <taxon>Acrasidae</taxon>
        <taxon>Acrasis</taxon>
    </lineage>
</organism>
<dbReference type="AlphaFoldDB" id="A0AAW2ZQ22"/>
<accession>A0AAW2ZQ22</accession>
<gene>
    <name evidence="4" type="ORF">AKO1_010147</name>
</gene>
<comment type="caution">
    <text evidence="4">The sequence shown here is derived from an EMBL/GenBank/DDBJ whole genome shotgun (WGS) entry which is preliminary data.</text>
</comment>
<feature type="transmembrane region" description="Helical" evidence="2">
    <location>
        <begin position="284"/>
        <end position="305"/>
    </location>
</feature>
<evidence type="ECO:0000259" key="3">
    <source>
        <dbReference type="PROSITE" id="PS50132"/>
    </source>
</evidence>
<feature type="transmembrane region" description="Helical" evidence="2">
    <location>
        <begin position="83"/>
        <end position="102"/>
    </location>
</feature>
<dbReference type="PROSITE" id="PS50132">
    <property type="entry name" value="RGS"/>
    <property type="match status" value="1"/>
</dbReference>
<evidence type="ECO:0000256" key="2">
    <source>
        <dbReference type="SAM" id="Phobius"/>
    </source>
</evidence>
<evidence type="ECO:0000313" key="5">
    <source>
        <dbReference type="Proteomes" id="UP001431209"/>
    </source>
</evidence>
<proteinExistence type="predicted"/>
<reference evidence="4 5" key="1">
    <citation type="submission" date="2024-03" db="EMBL/GenBank/DDBJ databases">
        <title>The Acrasis kona genome and developmental transcriptomes reveal deep origins of eukaryotic multicellular pathways.</title>
        <authorList>
            <person name="Sheikh S."/>
            <person name="Fu C.-J."/>
            <person name="Brown M.W."/>
            <person name="Baldauf S.L."/>
        </authorList>
    </citation>
    <scope>NUCLEOTIDE SEQUENCE [LARGE SCALE GENOMIC DNA]</scope>
    <source>
        <strain evidence="4 5">ATCC MYA-3509</strain>
    </source>
</reference>
<keyword evidence="5" id="KW-1185">Reference proteome</keyword>
<feature type="compositionally biased region" description="Low complexity" evidence="1">
    <location>
        <begin position="160"/>
        <end position="178"/>
    </location>
</feature>
<protein>
    <submittedName>
        <fullName evidence="4">Regulator of G-protein signaling</fullName>
    </submittedName>
</protein>
<dbReference type="Proteomes" id="UP001431209">
    <property type="component" value="Unassembled WGS sequence"/>
</dbReference>
<dbReference type="InterPro" id="IPR036305">
    <property type="entry name" value="RGS_sf"/>
</dbReference>
<dbReference type="PRINTS" id="PR01301">
    <property type="entry name" value="RGSPROTEIN"/>
</dbReference>
<dbReference type="Gene3D" id="1.10.167.10">
    <property type="entry name" value="Regulator of G-protein Signalling 4, domain 2"/>
    <property type="match status" value="1"/>
</dbReference>
<feature type="transmembrane region" description="Helical" evidence="2">
    <location>
        <begin position="48"/>
        <end position="71"/>
    </location>
</feature>
<sequence length="503" mass="56959">MNPTGTSQSVNSIIPLDTMYTTVSQCERGFPLVYSRLHSIPDDGKWRLVVLGIIGGIGVILYLITLILFFIRIKKQPLRDRSPYLLMVSAVAGSLGLAYMYFRQFFDIVLVCPISYYIMMISLFVYFVPYLLRCVRTIMLWNFNIAKASMIENGDIETVPSPSSGSPSSPTSSPSSQPLVRNRTIVNTKKHAPLIRYRRFFSEWFLLLLLLIGTVIWTLGGMIIQVVSATKGNFWNPNCQKACNQQEGFALRAFIVFVAVLEFPYLALGIYMRNINDEFSIRNELITIIAFSSLMLVGMIVLVIIPNQFWPQSSTIGYLLGVTLIGTHLISVVYPLVNTWVDGGIFNAIFRLITKTAGRGKEEEASATPTTENGPDLNSFEHYLTDKRGREVFKQFLVREFSVENLMFHTEVKFLKNIEEQSEIVETANSINTTYVEVGAPFEINILSDVRNKIAQELGTQPSKNTFDEAQEAVLQIMKEESFPRFKKHVLYSDYVKEIAQAK</sequence>
<dbReference type="InterPro" id="IPR016137">
    <property type="entry name" value="RGS"/>
</dbReference>
<evidence type="ECO:0000313" key="4">
    <source>
        <dbReference type="EMBL" id="KAL0491958.1"/>
    </source>
</evidence>
<dbReference type="Pfam" id="PF00615">
    <property type="entry name" value="RGS"/>
    <property type="match status" value="1"/>
</dbReference>